<evidence type="ECO:0000313" key="12">
    <source>
        <dbReference type="EMBL" id="KAK9735764.1"/>
    </source>
</evidence>
<evidence type="ECO:0000259" key="11">
    <source>
        <dbReference type="Pfam" id="PF01095"/>
    </source>
</evidence>
<evidence type="ECO:0000256" key="2">
    <source>
        <dbReference type="ARBA" id="ARBA00008891"/>
    </source>
</evidence>
<evidence type="ECO:0000256" key="1">
    <source>
        <dbReference type="ARBA" id="ARBA00005184"/>
    </source>
</evidence>
<evidence type="ECO:0000256" key="10">
    <source>
        <dbReference type="SAM" id="Phobius"/>
    </source>
</evidence>
<keyword evidence="5" id="KW-0063">Aspartyl esterase</keyword>
<dbReference type="InterPro" id="IPR012334">
    <property type="entry name" value="Pectin_lyas_fold"/>
</dbReference>
<evidence type="ECO:0000256" key="5">
    <source>
        <dbReference type="ARBA" id="ARBA00023085"/>
    </source>
</evidence>
<keyword evidence="4" id="KW-0378">Hydrolase</keyword>
<dbReference type="InterPro" id="IPR000070">
    <property type="entry name" value="Pectinesterase_cat"/>
</dbReference>
<evidence type="ECO:0000256" key="6">
    <source>
        <dbReference type="ARBA" id="ARBA00023180"/>
    </source>
</evidence>
<protein>
    <recommendedName>
        <fullName evidence="3">pectinesterase</fullName>
        <ecNumber evidence="3">3.1.1.11</ecNumber>
    </recommendedName>
</protein>
<dbReference type="Gene3D" id="2.160.20.10">
    <property type="entry name" value="Single-stranded right-handed beta-helix, Pectin lyase-like"/>
    <property type="match status" value="1"/>
</dbReference>
<feature type="region of interest" description="Disordered" evidence="9">
    <location>
        <begin position="31"/>
        <end position="56"/>
    </location>
</feature>
<proteinExistence type="inferred from homology"/>
<keyword evidence="10" id="KW-0472">Membrane</keyword>
<dbReference type="Proteomes" id="UP001443914">
    <property type="component" value="Unassembled WGS sequence"/>
</dbReference>
<comment type="function">
    <text evidence="8">Acts in the modification of cell walls via demethylesterification of cell wall pectin.</text>
</comment>
<keyword evidence="10" id="KW-1133">Transmembrane helix</keyword>
<keyword evidence="10" id="KW-0812">Transmembrane</keyword>
<dbReference type="GO" id="GO:0030599">
    <property type="term" value="F:pectinesterase activity"/>
    <property type="evidence" value="ECO:0007669"/>
    <property type="project" value="UniProtKB-EC"/>
</dbReference>
<dbReference type="GO" id="GO:0045490">
    <property type="term" value="P:pectin catabolic process"/>
    <property type="evidence" value="ECO:0007669"/>
    <property type="project" value="TreeGrafter"/>
</dbReference>
<dbReference type="InterPro" id="IPR011050">
    <property type="entry name" value="Pectin_lyase_fold/virulence"/>
</dbReference>
<feature type="domain" description="Pectinesterase catalytic" evidence="11">
    <location>
        <begin position="64"/>
        <end position="349"/>
    </location>
</feature>
<dbReference type="EMBL" id="JBDFQZ010000004">
    <property type="protein sequence ID" value="KAK9735764.1"/>
    <property type="molecule type" value="Genomic_DNA"/>
</dbReference>
<gene>
    <name evidence="12" type="ORF">RND81_04G226200</name>
</gene>
<dbReference type="Pfam" id="PF01095">
    <property type="entry name" value="Pectinesterase"/>
    <property type="match status" value="1"/>
</dbReference>
<accession>A0AAW1LP34</accession>
<reference evidence="12" key="1">
    <citation type="submission" date="2024-03" db="EMBL/GenBank/DDBJ databases">
        <title>WGS assembly of Saponaria officinalis var. Norfolk2.</title>
        <authorList>
            <person name="Jenkins J."/>
            <person name="Shu S."/>
            <person name="Grimwood J."/>
            <person name="Barry K."/>
            <person name="Goodstein D."/>
            <person name="Schmutz J."/>
            <person name="Leebens-Mack J."/>
            <person name="Osbourn A."/>
        </authorList>
    </citation>
    <scope>NUCLEOTIDE SEQUENCE [LARGE SCALE GENOMIC DNA]</scope>
    <source>
        <strain evidence="12">JIC</strain>
    </source>
</reference>
<feature type="transmembrane region" description="Helical" evidence="10">
    <location>
        <begin position="7"/>
        <end position="24"/>
    </location>
</feature>
<name>A0AAW1LP34_SAPOF</name>
<evidence type="ECO:0000256" key="8">
    <source>
        <dbReference type="ARBA" id="ARBA00057335"/>
    </source>
</evidence>
<dbReference type="AlphaFoldDB" id="A0AAW1LP34"/>
<comment type="pathway">
    <text evidence="1">Glycan metabolism; pectin degradation; 2-dehydro-3-deoxy-D-gluconate from pectin: step 1/5.</text>
</comment>
<keyword evidence="13" id="KW-1185">Reference proteome</keyword>
<comment type="similarity">
    <text evidence="2">Belongs to the pectinesterase family.</text>
</comment>
<dbReference type="FunFam" id="2.160.20.10:FF:000013">
    <property type="entry name" value="Pectinesterase"/>
    <property type="match status" value="1"/>
</dbReference>
<dbReference type="GO" id="GO:0042545">
    <property type="term" value="P:cell wall modification"/>
    <property type="evidence" value="ECO:0007669"/>
    <property type="project" value="InterPro"/>
</dbReference>
<sequence length="357" mass="39518">MRLGCKIILVLFIFIIIGLIVYFVEHSSTSDDVSPSGIDQGSRGIDQDGGQDTDTDTSKLAYTVTVSQSGNGDFTTIQDAVNSIHTKSRKHKQWIRILVQPGVYNEQVQIPQDKSCILLQGHGPRHTTITYNAHDETDTSPTVKILADNVVVKGITFENSYITKIKGQNVQIFSPAVATMVSGDKIAFYKCAFKGYQDTLWDQQGRHYFKNCHIEGAVDFIWGNGQSFYEGCSINAIDGGFITAQGRASPNDPSGYVFNNCKVNGDAQTYLGRAYGPNSRVIFVNSMLDRVVQPQGWNIWRQQGHEGDIVYAEVNCNGPGANSPLRVPWRKNLNGVDMAQYTLTSFVDQDGWISKQP</sequence>
<evidence type="ECO:0000256" key="7">
    <source>
        <dbReference type="ARBA" id="ARBA00047928"/>
    </source>
</evidence>
<keyword evidence="6" id="KW-0325">Glycoprotein</keyword>
<comment type="caution">
    <text evidence="12">The sequence shown here is derived from an EMBL/GenBank/DDBJ whole genome shotgun (WGS) entry which is preliminary data.</text>
</comment>
<dbReference type="EC" id="3.1.1.11" evidence="3"/>
<evidence type="ECO:0000256" key="3">
    <source>
        <dbReference type="ARBA" id="ARBA00013229"/>
    </source>
</evidence>
<evidence type="ECO:0000256" key="9">
    <source>
        <dbReference type="SAM" id="MobiDB-lite"/>
    </source>
</evidence>
<evidence type="ECO:0000256" key="4">
    <source>
        <dbReference type="ARBA" id="ARBA00022801"/>
    </source>
</evidence>
<evidence type="ECO:0000313" key="13">
    <source>
        <dbReference type="Proteomes" id="UP001443914"/>
    </source>
</evidence>
<dbReference type="PANTHER" id="PTHR31321">
    <property type="entry name" value="ACYL-COA THIOESTER HYDROLASE YBHC-RELATED"/>
    <property type="match status" value="1"/>
</dbReference>
<organism evidence="12 13">
    <name type="scientific">Saponaria officinalis</name>
    <name type="common">Common soapwort</name>
    <name type="synonym">Lychnis saponaria</name>
    <dbReference type="NCBI Taxonomy" id="3572"/>
    <lineage>
        <taxon>Eukaryota</taxon>
        <taxon>Viridiplantae</taxon>
        <taxon>Streptophyta</taxon>
        <taxon>Embryophyta</taxon>
        <taxon>Tracheophyta</taxon>
        <taxon>Spermatophyta</taxon>
        <taxon>Magnoliopsida</taxon>
        <taxon>eudicotyledons</taxon>
        <taxon>Gunneridae</taxon>
        <taxon>Pentapetalae</taxon>
        <taxon>Caryophyllales</taxon>
        <taxon>Caryophyllaceae</taxon>
        <taxon>Caryophylleae</taxon>
        <taxon>Saponaria</taxon>
    </lineage>
</organism>
<comment type="catalytic activity">
    <reaction evidence="7">
        <text>[(1-&gt;4)-alpha-D-galacturonosyl methyl ester](n) + n H2O = [(1-&gt;4)-alpha-D-galacturonosyl](n) + n methanol + n H(+)</text>
        <dbReference type="Rhea" id="RHEA:22380"/>
        <dbReference type="Rhea" id="RHEA-COMP:14570"/>
        <dbReference type="Rhea" id="RHEA-COMP:14573"/>
        <dbReference type="ChEBI" id="CHEBI:15377"/>
        <dbReference type="ChEBI" id="CHEBI:15378"/>
        <dbReference type="ChEBI" id="CHEBI:17790"/>
        <dbReference type="ChEBI" id="CHEBI:140522"/>
        <dbReference type="ChEBI" id="CHEBI:140523"/>
        <dbReference type="EC" id="3.1.1.11"/>
    </reaction>
</comment>
<dbReference type="PANTHER" id="PTHR31321:SF134">
    <property type="entry name" value="PECTINESTERASE"/>
    <property type="match status" value="1"/>
</dbReference>
<dbReference type="SUPFAM" id="SSF51126">
    <property type="entry name" value="Pectin lyase-like"/>
    <property type="match status" value="1"/>
</dbReference>